<dbReference type="AlphaFoldDB" id="A0A7S4LBA5"/>
<gene>
    <name evidence="2" type="ORF">EGYM00163_LOCUS29199</name>
</gene>
<feature type="compositionally biased region" description="Low complexity" evidence="1">
    <location>
        <begin position="164"/>
        <end position="176"/>
    </location>
</feature>
<sequence length="581" mass="64351">MAAATEDPPQHVIKLPRTVVSQNYIALFGLKKQVYAGYPASFTIRVEYTENLDDKKCSNTLELNIRHTETGDLIPLSVHFDDTNGDYVVQFHAPNNGTVEVTVDLRVKKLIPPLVTEEVKKTEEPRQPVKANSFISGAMKARMAAKALKKKQAQELKLTEVEVVPAAPEEPSSPVSLTRSELPAPGSPTSGSPTRGRRDKSSPRLATAPWKMEFPSEDADFADDGNNKFQVSVFHLFGGVQPIEVLQGVVDTVGPEGGTIKLVDGELTIPEGALDKEVEISCHFKPCCASTYKRGFNSVTVRSGTLTLMPNDITFAKKCALTMQYRDNSRYPKPSIGRLCLLWWHDESSQWQELGGGKFSKGTAVVQIGTLGMYAVATAAIMDASLMPVVVNYANKAELLSQARLSYSNLLPHQNLPPGIGGHMLLVQFSMLKDKRRDDKHIYPPASLGFYMDGCRKDGVHWHAVNKKIDILALQLNGADKELHFKVVNKTSQPLQFIFEKGIILEQTQSWGHQHVIVAKDQECKLRGLQEATYKLAYFDMTDMLVPPTKTDDMAITPFTIDKAFLANEKKVYAYIASKLM</sequence>
<proteinExistence type="predicted"/>
<name>A0A7S4LBA5_9EUGL</name>
<reference evidence="2" key="1">
    <citation type="submission" date="2021-01" db="EMBL/GenBank/DDBJ databases">
        <authorList>
            <person name="Corre E."/>
            <person name="Pelletier E."/>
            <person name="Niang G."/>
            <person name="Scheremetjew M."/>
            <person name="Finn R."/>
            <person name="Kale V."/>
            <person name="Holt S."/>
            <person name="Cochrane G."/>
            <person name="Meng A."/>
            <person name="Brown T."/>
            <person name="Cohen L."/>
        </authorList>
    </citation>
    <scope>NUCLEOTIDE SEQUENCE</scope>
    <source>
        <strain evidence="2">CCMP1594</strain>
    </source>
</reference>
<dbReference type="Gene3D" id="2.60.220.30">
    <property type="match status" value="1"/>
</dbReference>
<protein>
    <submittedName>
        <fullName evidence="2">Uncharacterized protein</fullName>
    </submittedName>
</protein>
<feature type="region of interest" description="Disordered" evidence="1">
    <location>
        <begin position="164"/>
        <end position="212"/>
    </location>
</feature>
<organism evidence="2">
    <name type="scientific">Eutreptiella gymnastica</name>
    <dbReference type="NCBI Taxonomy" id="73025"/>
    <lineage>
        <taxon>Eukaryota</taxon>
        <taxon>Discoba</taxon>
        <taxon>Euglenozoa</taxon>
        <taxon>Euglenida</taxon>
        <taxon>Spirocuta</taxon>
        <taxon>Euglenophyceae</taxon>
        <taxon>Eutreptiales</taxon>
        <taxon>Eutreptiaceae</taxon>
        <taxon>Eutreptiella</taxon>
    </lineage>
</organism>
<evidence type="ECO:0000313" key="2">
    <source>
        <dbReference type="EMBL" id="CAE0818031.1"/>
    </source>
</evidence>
<dbReference type="EMBL" id="HBJA01083678">
    <property type="protein sequence ID" value="CAE0818031.1"/>
    <property type="molecule type" value="Transcribed_RNA"/>
</dbReference>
<accession>A0A7S4LBA5</accession>
<evidence type="ECO:0000256" key="1">
    <source>
        <dbReference type="SAM" id="MobiDB-lite"/>
    </source>
</evidence>